<reference evidence="8" key="1">
    <citation type="journal article" date="2021" name="Sci. Adv.">
        <title>The American lobster genome reveals insights on longevity, neural, and immune adaptations.</title>
        <authorList>
            <person name="Polinski J.M."/>
            <person name="Zimin A.V."/>
            <person name="Clark K.F."/>
            <person name="Kohn A.B."/>
            <person name="Sadowski N."/>
            <person name="Timp W."/>
            <person name="Ptitsyn A."/>
            <person name="Khanna P."/>
            <person name="Romanova D.Y."/>
            <person name="Williams P."/>
            <person name="Greenwood S.J."/>
            <person name="Moroz L.L."/>
            <person name="Walt D.R."/>
            <person name="Bodnar A.G."/>
        </authorList>
    </citation>
    <scope>NUCLEOTIDE SEQUENCE</scope>
    <source>
        <strain evidence="8">GMGI-L3</strain>
    </source>
</reference>
<evidence type="ECO:0000256" key="5">
    <source>
        <dbReference type="SAM" id="MobiDB-lite"/>
    </source>
</evidence>
<evidence type="ECO:0000259" key="7">
    <source>
        <dbReference type="PROSITE" id="PS50215"/>
    </source>
</evidence>
<keyword evidence="3" id="KW-0325">Glycoprotein</keyword>
<feature type="binding site" evidence="4">
    <location>
        <position position="314"/>
    </location>
    <ligand>
        <name>Zn(2+)</name>
        <dbReference type="ChEBI" id="CHEBI:29105"/>
        <note>catalytic</note>
    </ligand>
</feature>
<dbReference type="GO" id="GO:0031012">
    <property type="term" value="C:extracellular matrix"/>
    <property type="evidence" value="ECO:0007669"/>
    <property type="project" value="TreeGrafter"/>
</dbReference>
<dbReference type="PANTHER" id="PTHR13723">
    <property type="entry name" value="ADAMTS A DISINTEGRIN AND METALLOPROTEASE WITH THROMBOSPONDIN MOTIFS PROTEASE"/>
    <property type="match status" value="1"/>
</dbReference>
<dbReference type="GO" id="GO:0046872">
    <property type="term" value="F:metal ion binding"/>
    <property type="evidence" value="ECO:0007669"/>
    <property type="project" value="UniProtKB-KW"/>
</dbReference>
<evidence type="ECO:0000313" key="8">
    <source>
        <dbReference type="EMBL" id="KAG7154575.1"/>
    </source>
</evidence>
<feature type="domain" description="Peptidase M12B" evidence="7">
    <location>
        <begin position="162"/>
        <end position="354"/>
    </location>
</feature>
<dbReference type="PROSITE" id="PS50215">
    <property type="entry name" value="ADAM_MEPRO"/>
    <property type="match status" value="1"/>
</dbReference>
<feature type="active site" evidence="4">
    <location>
        <position position="315"/>
    </location>
</feature>
<dbReference type="Proteomes" id="UP000747542">
    <property type="component" value="Unassembled WGS sequence"/>
</dbReference>
<feature type="chain" id="PRO_5035248037" evidence="6">
    <location>
        <begin position="17"/>
        <end position="1183"/>
    </location>
</feature>
<evidence type="ECO:0000256" key="4">
    <source>
        <dbReference type="PROSITE-ProRule" id="PRU00276"/>
    </source>
</evidence>
<comment type="subcellular location">
    <subcellularLocation>
        <location evidence="1">Secreted</location>
    </subcellularLocation>
</comment>
<organism evidence="8 9">
    <name type="scientific">Homarus americanus</name>
    <name type="common">American lobster</name>
    <dbReference type="NCBI Taxonomy" id="6706"/>
    <lineage>
        <taxon>Eukaryota</taxon>
        <taxon>Metazoa</taxon>
        <taxon>Ecdysozoa</taxon>
        <taxon>Arthropoda</taxon>
        <taxon>Crustacea</taxon>
        <taxon>Multicrustacea</taxon>
        <taxon>Malacostraca</taxon>
        <taxon>Eumalacostraca</taxon>
        <taxon>Eucarida</taxon>
        <taxon>Decapoda</taxon>
        <taxon>Pleocyemata</taxon>
        <taxon>Astacidea</taxon>
        <taxon>Nephropoidea</taxon>
        <taxon>Nephropidae</taxon>
        <taxon>Homarus</taxon>
    </lineage>
</organism>
<dbReference type="PANTHER" id="PTHR13723:SF281">
    <property type="entry name" value="PAPILIN"/>
    <property type="match status" value="1"/>
</dbReference>
<dbReference type="GO" id="GO:0004222">
    <property type="term" value="F:metalloendopeptidase activity"/>
    <property type="evidence" value="ECO:0007669"/>
    <property type="project" value="InterPro"/>
</dbReference>
<evidence type="ECO:0000256" key="6">
    <source>
        <dbReference type="SAM" id="SignalP"/>
    </source>
</evidence>
<name>A0A8J5JA68_HOMAM</name>
<proteinExistence type="predicted"/>
<keyword evidence="6" id="KW-0732">Signal</keyword>
<dbReference type="GO" id="GO:0005576">
    <property type="term" value="C:extracellular region"/>
    <property type="evidence" value="ECO:0007669"/>
    <property type="project" value="UniProtKB-SubCell"/>
</dbReference>
<dbReference type="InterPro" id="IPR000884">
    <property type="entry name" value="TSP1_rpt"/>
</dbReference>
<dbReference type="Pfam" id="PF00090">
    <property type="entry name" value="TSP_1"/>
    <property type="match status" value="1"/>
</dbReference>
<dbReference type="Pfam" id="PF13688">
    <property type="entry name" value="Reprolysin_5"/>
    <property type="match status" value="1"/>
</dbReference>
<feature type="signal peptide" evidence="6">
    <location>
        <begin position="1"/>
        <end position="16"/>
    </location>
</feature>
<keyword evidence="4" id="KW-0479">Metal-binding</keyword>
<dbReference type="InterPro" id="IPR024079">
    <property type="entry name" value="MetalloPept_cat_dom_sf"/>
</dbReference>
<dbReference type="SUPFAM" id="SSF82895">
    <property type="entry name" value="TSP-1 type 1 repeat"/>
    <property type="match status" value="2"/>
</dbReference>
<dbReference type="AlphaFoldDB" id="A0A8J5JA68"/>
<dbReference type="Gene3D" id="2.20.100.10">
    <property type="entry name" value="Thrombospondin type-1 (TSP1) repeat"/>
    <property type="match status" value="1"/>
</dbReference>
<evidence type="ECO:0000256" key="2">
    <source>
        <dbReference type="ARBA" id="ARBA00022525"/>
    </source>
</evidence>
<dbReference type="EMBL" id="JAHLQT010044137">
    <property type="protein sequence ID" value="KAG7154575.1"/>
    <property type="molecule type" value="Genomic_DNA"/>
</dbReference>
<feature type="compositionally biased region" description="Low complexity" evidence="5">
    <location>
        <begin position="483"/>
        <end position="525"/>
    </location>
</feature>
<evidence type="ECO:0000313" key="9">
    <source>
        <dbReference type="Proteomes" id="UP000747542"/>
    </source>
</evidence>
<dbReference type="Gene3D" id="3.40.390.10">
    <property type="entry name" value="Collagenase (Catalytic Domain)"/>
    <property type="match status" value="1"/>
</dbReference>
<dbReference type="InterPro" id="IPR036383">
    <property type="entry name" value="TSP1_rpt_sf"/>
</dbReference>
<dbReference type="GO" id="GO:0006508">
    <property type="term" value="P:proteolysis"/>
    <property type="evidence" value="ECO:0007669"/>
    <property type="project" value="InterPro"/>
</dbReference>
<sequence length="1183" mass="129647">MDGTSVVLLTLGLCLALQVTVTETKAINNITNLKQALLNKMTAEEKHHFFGDVPDPVFHLVTPRLFPYLSADKPDLVRLIISSPDLNVDAVLAPSEGLVAPHLAAGIYFDGELVEFPSVLCHFRSSNATHVISVNNCDGEGLADTHNHTIQAKPVTSVVIRKTLELAVFVDEILYKNFPLRVDNSDKYKLVNYILTLINAVQGIYHQEELQGFILDISIVRLDIHTSNKGPNNGGGDIGAYLTSFCEWQKVQNPAMDSDPQHWDHAIMLSGLDLHSSGNPSVIGLAWVGGMCRPSVSCTMNEGRSFSAVYVVAHEMGHNLGMNHDGHGEAQRCSSSKYVMSPSVGPGKTKRSTCLDDGDNFRTTFATAISVKAVISLSEGNNNETVDLETILKQTPGYQFPLSEQCKAMICVNICTVPMVWSLNQGSFCGSHRVCIAGNCRPEEELAGLIVYTVPNASHGGGTRPLPSGITTGTLPLSGITAGTPSPSGITTDTTPSSITTGTPVPYSGITTASTTPSSSTTDESYPLTTTIPRVTASVERPSVAEIIGDCSCNLTTNILHTLQNIPKAICPFLAPVYHPLFNCVQGCSEYDLHIDLSSGSLTKVATGLIELEEATESCFFESYTITSDQGVSVLSDSVLKNLNSTVKNESLCQAIPHFLHPVFHCLNIAPVDLVREPETECAPQRIILMMPDYNLTYIHEVGGKHANKTALWKGKQYTLLRKIEDNKLEDGQILDKLFPRQAEEEYESGFVKCDLKAKVPKTLQDLPQGVCHFLAPSLHMLFNCSSRDQCPKYVLFMNFLEYNITKVPVKTPFPLKPPCAVCQPKEQIIDTGLLDILKGLISILLDSNILCSLFPSSWLPWIPVCDTTALLATTPEDECPPIAIVIQIDDSAFTYTSDQGDESSEGHPTINWLGNIYVLKKITKNKDTTELLQDDYQLDFDAKISRRSLLRESLVMPLLRSSMSSWHPSVISKTRDENNSYLGPSADDRYQDASPRAEISALLDQPLQEYVGQTDVFLPLNAPKAMPRTKIGECSVTCGSGMRLVQMECIDVMTDKILDDDSCQGYIFTDNPSEPCQMPACKQPSWNIGGWGICSESCGAGVQFRHVDCVIEIDLDENENLINLSSDNKTHPHLIVSDQQCKGQPPHKFQECKGSCLLAPWCEEGKDCDYIDIQISKDFDYS</sequence>
<accession>A0A8J5JA68</accession>
<feature type="binding site" evidence="4">
    <location>
        <position position="318"/>
    </location>
    <ligand>
        <name>Zn(2+)</name>
        <dbReference type="ChEBI" id="CHEBI:29105"/>
        <note>catalytic</note>
    </ligand>
</feature>
<dbReference type="PROSITE" id="PS50092">
    <property type="entry name" value="TSP1"/>
    <property type="match status" value="1"/>
</dbReference>
<feature type="binding site" evidence="4">
    <location>
        <position position="324"/>
    </location>
    <ligand>
        <name>Zn(2+)</name>
        <dbReference type="ChEBI" id="CHEBI:29105"/>
        <note>catalytic</note>
    </ligand>
</feature>
<keyword evidence="2" id="KW-0964">Secreted</keyword>
<dbReference type="GO" id="GO:0030198">
    <property type="term" value="P:extracellular matrix organization"/>
    <property type="evidence" value="ECO:0007669"/>
    <property type="project" value="TreeGrafter"/>
</dbReference>
<gene>
    <name evidence="8" type="primary">adt-2-L</name>
    <name evidence="8" type="ORF">Hamer_G019996</name>
</gene>
<keyword evidence="9" id="KW-1185">Reference proteome</keyword>
<evidence type="ECO:0000256" key="1">
    <source>
        <dbReference type="ARBA" id="ARBA00004613"/>
    </source>
</evidence>
<dbReference type="InterPro" id="IPR001590">
    <property type="entry name" value="Peptidase_M12B"/>
</dbReference>
<comment type="caution">
    <text evidence="8">The sequence shown here is derived from an EMBL/GenBank/DDBJ whole genome shotgun (WGS) entry which is preliminary data.</text>
</comment>
<feature type="region of interest" description="Disordered" evidence="5">
    <location>
        <begin position="481"/>
        <end position="527"/>
    </location>
</feature>
<keyword evidence="4" id="KW-0862">Zinc</keyword>
<evidence type="ECO:0000256" key="3">
    <source>
        <dbReference type="ARBA" id="ARBA00023180"/>
    </source>
</evidence>
<protein>
    <submittedName>
        <fullName evidence="8">A disintegrin and metalloproteinase with thrombospondin motifs adt-2-like</fullName>
    </submittedName>
</protein>
<comment type="caution">
    <text evidence="4">Lacks conserved residue(s) required for the propagation of feature annotation.</text>
</comment>
<dbReference type="InterPro" id="IPR050439">
    <property type="entry name" value="ADAMTS_ADAMTS-like"/>
</dbReference>
<dbReference type="Pfam" id="PF19030">
    <property type="entry name" value="TSP1_ADAMTS"/>
    <property type="match status" value="1"/>
</dbReference>
<dbReference type="SUPFAM" id="SSF55486">
    <property type="entry name" value="Metalloproteases ('zincins'), catalytic domain"/>
    <property type="match status" value="1"/>
</dbReference>